<name>Q1D2W5_MYXXD</name>
<evidence type="ECO:0000313" key="3">
    <source>
        <dbReference type="EMBL" id="ABF91505.1"/>
    </source>
</evidence>
<dbReference type="eggNOG" id="COG1876">
    <property type="taxonomic scope" value="Bacteria"/>
</dbReference>
<gene>
    <name evidence="3" type="ordered locus">MXAN_4847</name>
</gene>
<dbReference type="Pfam" id="PF13539">
    <property type="entry name" value="Peptidase_M15_4"/>
    <property type="match status" value="1"/>
</dbReference>
<evidence type="ECO:0000259" key="2">
    <source>
        <dbReference type="Pfam" id="PF13539"/>
    </source>
</evidence>
<dbReference type="EnsemblBacteria" id="ABF91505">
    <property type="protein sequence ID" value="ABF91505"/>
    <property type="gene ID" value="MXAN_4847"/>
</dbReference>
<evidence type="ECO:0000256" key="1">
    <source>
        <dbReference type="SAM" id="MobiDB-lite"/>
    </source>
</evidence>
<dbReference type="Proteomes" id="UP000002402">
    <property type="component" value="Chromosome"/>
</dbReference>
<dbReference type="STRING" id="246197.MXAN_4847"/>
<dbReference type="GO" id="GO:0008233">
    <property type="term" value="F:peptidase activity"/>
    <property type="evidence" value="ECO:0007669"/>
    <property type="project" value="InterPro"/>
</dbReference>
<proteinExistence type="predicted"/>
<dbReference type="CDD" id="cd14845">
    <property type="entry name" value="L-Ala-D-Glu_peptidase_like"/>
    <property type="match status" value="1"/>
</dbReference>
<dbReference type="SUPFAM" id="SSF55166">
    <property type="entry name" value="Hedgehog/DD-peptidase"/>
    <property type="match status" value="1"/>
</dbReference>
<sequence length="210" mass="22738">MARRVRRRPSRPGPADRGAGASPHVPVGRAGLVMTHANFERVDLDLVYPSFVVVALEVIARCAARGVRYVATHGFRDLTEQAELRRLYLAGKGGKAAPAGLSAHNYGLAFDFVCDASPQPGVQPDWCESAYLVLGEESAKAGLVWGGRFGDSPHVQWPGYVSALQLTPLRTLVQQSSLAGVWARLNAERLSPKWRAANPKLAAELERLGF</sequence>
<organism evidence="3 4">
    <name type="scientific">Myxococcus xanthus (strain DK1622)</name>
    <dbReference type="NCBI Taxonomy" id="246197"/>
    <lineage>
        <taxon>Bacteria</taxon>
        <taxon>Pseudomonadati</taxon>
        <taxon>Myxococcota</taxon>
        <taxon>Myxococcia</taxon>
        <taxon>Myxococcales</taxon>
        <taxon>Cystobacterineae</taxon>
        <taxon>Myxococcaceae</taxon>
        <taxon>Myxococcus</taxon>
    </lineage>
</organism>
<dbReference type="InterPro" id="IPR039561">
    <property type="entry name" value="Peptidase_M15C"/>
</dbReference>
<feature type="domain" description="Peptidase M15C" evidence="2">
    <location>
        <begin position="99"/>
        <end position="157"/>
    </location>
</feature>
<reference evidence="3 4" key="1">
    <citation type="journal article" date="2006" name="Proc. Natl. Acad. Sci. U.S.A.">
        <title>Evolution of sensory complexity recorded in a myxobacterial genome.</title>
        <authorList>
            <person name="Goldman B.S."/>
            <person name="Nierman W.C."/>
            <person name="Kaiser D."/>
            <person name="Slater S.C."/>
            <person name="Durkin A.S."/>
            <person name="Eisen J.A."/>
            <person name="Ronning C.M."/>
            <person name="Barbazuk W.B."/>
            <person name="Blanchard M."/>
            <person name="Field C."/>
            <person name="Halling C."/>
            <person name="Hinkle G."/>
            <person name="Iartchuk O."/>
            <person name="Kim H.S."/>
            <person name="Mackenzie C."/>
            <person name="Madupu R."/>
            <person name="Miller N."/>
            <person name="Shvartsbeyn A."/>
            <person name="Sullivan S.A."/>
            <person name="Vaudin M."/>
            <person name="Wiegand R."/>
            <person name="Kaplan H.B."/>
        </authorList>
    </citation>
    <scope>NUCLEOTIDE SEQUENCE [LARGE SCALE GENOMIC DNA]</scope>
    <source>
        <strain evidence="4">DK1622</strain>
    </source>
</reference>
<accession>Q1D2W5</accession>
<dbReference type="Gene3D" id="3.30.1380.10">
    <property type="match status" value="1"/>
</dbReference>
<dbReference type="HOGENOM" id="CLU_1509704_0_0_7"/>
<feature type="compositionally biased region" description="Basic residues" evidence="1">
    <location>
        <begin position="1"/>
        <end position="10"/>
    </location>
</feature>
<protein>
    <recommendedName>
        <fullName evidence="2">Peptidase M15C domain-containing protein</fullName>
    </recommendedName>
</protein>
<dbReference type="InterPro" id="IPR009045">
    <property type="entry name" value="Zn_M74/Hedgehog-like"/>
</dbReference>
<evidence type="ECO:0000313" key="4">
    <source>
        <dbReference type="Proteomes" id="UP000002402"/>
    </source>
</evidence>
<keyword evidence="4" id="KW-1185">Reference proteome</keyword>
<dbReference type="EMBL" id="CP000113">
    <property type="protein sequence ID" value="ABF91505.1"/>
    <property type="molecule type" value="Genomic_DNA"/>
</dbReference>
<dbReference type="KEGG" id="mxa:MXAN_4847"/>
<feature type="region of interest" description="Disordered" evidence="1">
    <location>
        <begin position="1"/>
        <end position="24"/>
    </location>
</feature>
<dbReference type="AlphaFoldDB" id="Q1D2W5"/>